<gene>
    <name evidence="2" type="ORF">PMG71_05715</name>
</gene>
<proteinExistence type="predicted"/>
<reference evidence="2 3" key="1">
    <citation type="submission" date="2023-01" db="EMBL/GenBank/DDBJ databases">
        <title>Novel diversity within Roseofilum (Cyanobacteria; Desertifilaceae) from marine benthic mats with descriptions of four novel species.</title>
        <authorList>
            <person name="Wang Y."/>
            <person name="Berthold D.E."/>
            <person name="Hu J."/>
            <person name="Lefler F.W."/>
            <person name="Laughinghouse H.D. IV."/>
        </authorList>
    </citation>
    <scope>NUCLEOTIDE SEQUENCE [LARGE SCALE GENOMIC DNA]</scope>
    <source>
        <strain evidence="2 3">BLCC-M154</strain>
    </source>
</reference>
<keyword evidence="3" id="KW-1185">Reference proteome</keyword>
<dbReference type="Proteomes" id="UP001235303">
    <property type="component" value="Unassembled WGS sequence"/>
</dbReference>
<dbReference type="EMBL" id="JAQOSP010000039">
    <property type="protein sequence ID" value="MDJ1168917.1"/>
    <property type="molecule type" value="Genomic_DNA"/>
</dbReference>
<evidence type="ECO:0000313" key="3">
    <source>
        <dbReference type="Proteomes" id="UP001235303"/>
    </source>
</evidence>
<evidence type="ECO:0000313" key="2">
    <source>
        <dbReference type="EMBL" id="MDJ1168917.1"/>
    </source>
</evidence>
<comment type="caution">
    <text evidence="2">The sequence shown here is derived from an EMBL/GenBank/DDBJ whole genome shotgun (WGS) entry which is preliminary data.</text>
</comment>
<accession>A0ABT7APU4</accession>
<sequence>MAVFPVILDSCVLYPMYVRDTLLYAAYRGLYRPHWSEEILDGAFRNLLQNDERMTPEKVERIQRQMQKSFPEAWVAVTERLLPCMDNHEGDRHVLAAALIAKAHVIVTNNLKHFPESALEPLNITAQTADDFLLSLLDLSPTEMLDSLQYQAAAKNNPRLEVGDLLSRLEGQLPKFVAQARSAWR</sequence>
<dbReference type="RefSeq" id="WP_283752681.1">
    <property type="nucleotide sequence ID" value="NZ_JAQOSP010000039.1"/>
</dbReference>
<dbReference type="Pfam" id="PF26343">
    <property type="entry name" value="VapC50_C"/>
    <property type="match status" value="1"/>
</dbReference>
<organism evidence="2 3">
    <name type="scientific">Roseofilum acuticapitatum BLCC-M154</name>
    <dbReference type="NCBI Taxonomy" id="3022444"/>
    <lineage>
        <taxon>Bacteria</taxon>
        <taxon>Bacillati</taxon>
        <taxon>Cyanobacteriota</taxon>
        <taxon>Cyanophyceae</taxon>
        <taxon>Desertifilales</taxon>
        <taxon>Desertifilaceae</taxon>
        <taxon>Roseofilum</taxon>
        <taxon>Roseofilum acuticapitatum</taxon>
    </lineage>
</organism>
<evidence type="ECO:0000259" key="1">
    <source>
        <dbReference type="Pfam" id="PF26343"/>
    </source>
</evidence>
<protein>
    <submittedName>
        <fullName evidence="2">PIN domain-containing protein</fullName>
    </submittedName>
</protein>
<dbReference type="InterPro" id="IPR058652">
    <property type="entry name" value="VapC50_C"/>
</dbReference>
<feature type="domain" description="VapC50 C-terminal" evidence="1">
    <location>
        <begin position="129"/>
        <end position="181"/>
    </location>
</feature>
<name>A0ABT7APU4_9CYAN</name>